<dbReference type="FunFam" id="3.10.20.810:FF:000001">
    <property type="entry name" value="Histidine biosynthesis bifunctional protein HisIE"/>
    <property type="match status" value="1"/>
</dbReference>
<keyword evidence="11" id="KW-0479">Metal-binding</keyword>
<dbReference type="RefSeq" id="WP_099839640.1">
    <property type="nucleotide sequence ID" value="NZ_PEIK01000010.1"/>
</dbReference>
<evidence type="ECO:0000259" key="12">
    <source>
        <dbReference type="Pfam" id="PF01502"/>
    </source>
</evidence>
<name>A0A2G7HEC3_9CLOT</name>
<keyword evidence="11" id="KW-0862">Zinc</keyword>
<dbReference type="NCBIfam" id="NF000768">
    <property type="entry name" value="PRK00051.1"/>
    <property type="match status" value="1"/>
</dbReference>
<dbReference type="Pfam" id="PF01502">
    <property type="entry name" value="PRA-CH"/>
    <property type="match status" value="1"/>
</dbReference>
<dbReference type="InterPro" id="IPR038019">
    <property type="entry name" value="PRib_AMP_CycHydrolase_sf"/>
</dbReference>
<evidence type="ECO:0000313" key="13">
    <source>
        <dbReference type="EMBL" id="PIH03455.1"/>
    </source>
</evidence>
<evidence type="ECO:0000256" key="1">
    <source>
        <dbReference type="ARBA" id="ARBA00000024"/>
    </source>
</evidence>
<comment type="catalytic activity">
    <reaction evidence="2">
        <text>1-(5-phospho-beta-D-ribosyl)-ATP + H2O = 1-(5-phospho-beta-D-ribosyl)-5'-AMP + diphosphate + H(+)</text>
        <dbReference type="Rhea" id="RHEA:22828"/>
        <dbReference type="ChEBI" id="CHEBI:15377"/>
        <dbReference type="ChEBI" id="CHEBI:15378"/>
        <dbReference type="ChEBI" id="CHEBI:33019"/>
        <dbReference type="ChEBI" id="CHEBI:59457"/>
        <dbReference type="ChEBI" id="CHEBI:73183"/>
        <dbReference type="EC" id="3.6.1.31"/>
    </reaction>
</comment>
<accession>A0A2G7HEC3</accession>
<comment type="pathway">
    <text evidence="3 11">Amino-acid biosynthesis; L-histidine biosynthesis; L-histidine from 5-phospho-alpha-D-ribose 1-diphosphate: step 3/9.</text>
</comment>
<evidence type="ECO:0000256" key="5">
    <source>
        <dbReference type="ARBA" id="ARBA00007731"/>
    </source>
</evidence>
<comment type="similarity">
    <text evidence="6">In the N-terminal section; belongs to the PRA-CH family.</text>
</comment>
<evidence type="ECO:0000256" key="11">
    <source>
        <dbReference type="HAMAP-Rule" id="MF_01021"/>
    </source>
</evidence>
<feature type="binding site" evidence="11">
    <location>
        <position position="82"/>
    </location>
    <ligand>
        <name>Mg(2+)</name>
        <dbReference type="ChEBI" id="CHEBI:18420"/>
    </ligand>
</feature>
<dbReference type="GO" id="GO:0000105">
    <property type="term" value="P:L-histidine biosynthetic process"/>
    <property type="evidence" value="ECO:0007669"/>
    <property type="project" value="UniProtKB-UniRule"/>
</dbReference>
<keyword evidence="8 11" id="KW-0028">Amino-acid biosynthesis</keyword>
<dbReference type="PANTHER" id="PTHR42945">
    <property type="entry name" value="HISTIDINE BIOSYNTHESIS BIFUNCTIONAL PROTEIN"/>
    <property type="match status" value="1"/>
</dbReference>
<reference evidence="13 14" key="1">
    <citation type="submission" date="2017-10" db="EMBL/GenBank/DDBJ databases">
        <title>Reclassification of Eubacterium combesii and discrepancies in the nomenclature of botulinum neurotoxin producing clostridia. Request for an Opinion.</title>
        <authorList>
            <person name="Dobritsa A.P."/>
            <person name="Kutumbaka K.K."/>
            <person name="Samadpour M."/>
        </authorList>
    </citation>
    <scope>NUCLEOTIDE SEQUENCE [LARGE SCALE GENOMIC DNA]</scope>
    <source>
        <strain evidence="13 14">DSM 20696</strain>
    </source>
</reference>
<feature type="binding site" evidence="11">
    <location>
        <position position="81"/>
    </location>
    <ligand>
        <name>Zn(2+)</name>
        <dbReference type="ChEBI" id="CHEBI:29105"/>
        <note>ligand shared between dimeric partners</note>
    </ligand>
</feature>
<feature type="domain" description="Phosphoribosyl-AMP cyclohydrolase" evidence="12">
    <location>
        <begin position="33"/>
        <end position="106"/>
    </location>
</feature>
<comment type="cofactor">
    <cofactor evidence="11">
        <name>Zn(2+)</name>
        <dbReference type="ChEBI" id="CHEBI:29105"/>
    </cofactor>
    <text evidence="11">Binds 1 zinc ion per subunit.</text>
</comment>
<dbReference type="GO" id="GO:0000287">
    <property type="term" value="F:magnesium ion binding"/>
    <property type="evidence" value="ECO:0007669"/>
    <property type="project" value="UniProtKB-UniRule"/>
</dbReference>
<evidence type="ECO:0000256" key="4">
    <source>
        <dbReference type="ARBA" id="ARBA00005204"/>
    </source>
</evidence>
<dbReference type="UniPathway" id="UPA00031">
    <property type="reaction ID" value="UER00008"/>
</dbReference>
<comment type="pathway">
    <text evidence="4">Amino-acid biosynthesis; L-histidine biosynthesis; L-histidine from 5-phospho-alpha-D-ribose 1-diphosphate: step 2/9.</text>
</comment>
<keyword evidence="14" id="KW-1185">Reference proteome</keyword>
<comment type="subcellular location">
    <subcellularLocation>
        <location evidence="11">Cytoplasm</location>
    </subcellularLocation>
</comment>
<dbReference type="GO" id="GO:0008270">
    <property type="term" value="F:zinc ion binding"/>
    <property type="evidence" value="ECO:0007669"/>
    <property type="project" value="UniProtKB-UniRule"/>
</dbReference>
<comment type="similarity">
    <text evidence="11">Belongs to the PRA-CH family.</text>
</comment>
<dbReference type="InterPro" id="IPR002496">
    <property type="entry name" value="PRib_AMP_CycHydrolase_dom"/>
</dbReference>
<dbReference type="EMBL" id="PEIK01000010">
    <property type="protein sequence ID" value="PIH03455.1"/>
    <property type="molecule type" value="Genomic_DNA"/>
</dbReference>
<dbReference type="EC" id="3.5.4.19" evidence="11"/>
<dbReference type="GO" id="GO:0005737">
    <property type="term" value="C:cytoplasm"/>
    <property type="evidence" value="ECO:0007669"/>
    <property type="project" value="UniProtKB-SubCell"/>
</dbReference>
<keyword evidence="11" id="KW-0460">Magnesium</keyword>
<dbReference type="GO" id="GO:0004635">
    <property type="term" value="F:phosphoribosyl-AMP cyclohydrolase activity"/>
    <property type="evidence" value="ECO:0007669"/>
    <property type="project" value="UniProtKB-UniRule"/>
</dbReference>
<feature type="binding site" evidence="11">
    <location>
        <position position="97"/>
    </location>
    <ligand>
        <name>Zn(2+)</name>
        <dbReference type="ChEBI" id="CHEBI:29105"/>
        <note>ligand shared between dimeric partners</note>
    </ligand>
</feature>
<dbReference type="SUPFAM" id="SSF141734">
    <property type="entry name" value="HisI-like"/>
    <property type="match status" value="1"/>
</dbReference>
<gene>
    <name evidence="11" type="primary">hisI</name>
    <name evidence="13" type="ORF">CS538_12390</name>
</gene>
<comment type="subunit">
    <text evidence="11">Homodimer.</text>
</comment>
<dbReference type="Gene3D" id="3.10.20.810">
    <property type="entry name" value="Phosphoribosyl-AMP cyclohydrolase"/>
    <property type="match status" value="1"/>
</dbReference>
<protein>
    <recommendedName>
        <fullName evidence="11">Phosphoribosyl-AMP cyclohydrolase</fullName>
        <shortName evidence="11">PRA-CH</shortName>
        <ecNumber evidence="11">3.5.4.19</ecNumber>
    </recommendedName>
</protein>
<comment type="function">
    <text evidence="11">Catalyzes the hydrolysis of the adenine ring of phosphoribosyl-AMP.</text>
</comment>
<sequence>MNLQKISKKIDFKKGAGLIPTIIQDFCSGEVLMLAYMNKESLEKTIETNTTWFWSRSREELWNKGATSGHFQYVKSIHIDCDGDTLLIKVEQLGPACHTGHRSCFYTTLI</sequence>
<evidence type="ECO:0000313" key="14">
    <source>
        <dbReference type="Proteomes" id="UP000231322"/>
    </source>
</evidence>
<keyword evidence="7 11" id="KW-0963">Cytoplasm</keyword>
<organism evidence="13 14">
    <name type="scientific">Clostridium combesii</name>
    <dbReference type="NCBI Taxonomy" id="39481"/>
    <lineage>
        <taxon>Bacteria</taxon>
        <taxon>Bacillati</taxon>
        <taxon>Bacillota</taxon>
        <taxon>Clostridia</taxon>
        <taxon>Eubacteriales</taxon>
        <taxon>Clostridiaceae</taxon>
        <taxon>Clostridium</taxon>
    </lineage>
</organism>
<dbReference type="Proteomes" id="UP000231322">
    <property type="component" value="Unassembled WGS sequence"/>
</dbReference>
<keyword evidence="10 11" id="KW-0368">Histidine biosynthesis</keyword>
<dbReference type="GO" id="GO:0004636">
    <property type="term" value="F:phosphoribosyl-ATP diphosphatase activity"/>
    <property type="evidence" value="ECO:0007669"/>
    <property type="project" value="UniProtKB-EC"/>
</dbReference>
<feature type="binding site" evidence="11">
    <location>
        <position position="84"/>
    </location>
    <ligand>
        <name>Mg(2+)</name>
        <dbReference type="ChEBI" id="CHEBI:18420"/>
    </ligand>
</feature>
<comment type="similarity">
    <text evidence="5">In the C-terminal section; belongs to the PRA-PH family.</text>
</comment>
<comment type="caution">
    <text evidence="13">The sequence shown here is derived from an EMBL/GenBank/DDBJ whole genome shotgun (WGS) entry which is preliminary data.</text>
</comment>
<feature type="binding site" evidence="11">
    <location>
        <position position="80"/>
    </location>
    <ligand>
        <name>Mg(2+)</name>
        <dbReference type="ChEBI" id="CHEBI:18420"/>
    </ligand>
</feature>
<evidence type="ECO:0000256" key="2">
    <source>
        <dbReference type="ARBA" id="ARBA00001460"/>
    </source>
</evidence>
<evidence type="ECO:0000256" key="8">
    <source>
        <dbReference type="ARBA" id="ARBA00022605"/>
    </source>
</evidence>
<dbReference type="InterPro" id="IPR026660">
    <property type="entry name" value="PRA-CH"/>
</dbReference>
<proteinExistence type="inferred from homology"/>
<dbReference type="AlphaFoldDB" id="A0A2G7HEC3"/>
<feature type="binding site" evidence="11">
    <location>
        <position position="104"/>
    </location>
    <ligand>
        <name>Zn(2+)</name>
        <dbReference type="ChEBI" id="CHEBI:29105"/>
        <note>ligand shared between dimeric partners</note>
    </ligand>
</feature>
<keyword evidence="9 11" id="KW-0378">Hydrolase</keyword>
<evidence type="ECO:0000256" key="3">
    <source>
        <dbReference type="ARBA" id="ARBA00005169"/>
    </source>
</evidence>
<comment type="cofactor">
    <cofactor evidence="11">
        <name>Mg(2+)</name>
        <dbReference type="ChEBI" id="CHEBI:18420"/>
    </cofactor>
    <text evidence="11">Binds 1 Mg(2+) ion per subunit.</text>
</comment>
<evidence type="ECO:0000256" key="10">
    <source>
        <dbReference type="ARBA" id="ARBA00023102"/>
    </source>
</evidence>
<evidence type="ECO:0000256" key="6">
    <source>
        <dbReference type="ARBA" id="ARBA00008299"/>
    </source>
</evidence>
<evidence type="ECO:0000256" key="9">
    <source>
        <dbReference type="ARBA" id="ARBA00022801"/>
    </source>
</evidence>
<evidence type="ECO:0000256" key="7">
    <source>
        <dbReference type="ARBA" id="ARBA00022490"/>
    </source>
</evidence>
<dbReference type="HAMAP" id="MF_01021">
    <property type="entry name" value="HisI"/>
    <property type="match status" value="1"/>
</dbReference>
<dbReference type="PANTHER" id="PTHR42945:SF1">
    <property type="entry name" value="HISTIDINE BIOSYNTHESIS BIFUNCTIONAL PROTEIN HIS7"/>
    <property type="match status" value="1"/>
</dbReference>
<comment type="catalytic activity">
    <reaction evidence="1 11">
        <text>1-(5-phospho-beta-D-ribosyl)-5'-AMP + H2O = 1-(5-phospho-beta-D-ribosyl)-5-[(5-phospho-beta-D-ribosylamino)methylideneamino]imidazole-4-carboxamide</text>
        <dbReference type="Rhea" id="RHEA:20049"/>
        <dbReference type="ChEBI" id="CHEBI:15377"/>
        <dbReference type="ChEBI" id="CHEBI:58435"/>
        <dbReference type="ChEBI" id="CHEBI:59457"/>
        <dbReference type="EC" id="3.5.4.19"/>
    </reaction>
</comment>